<gene>
    <name evidence="1" type="ORF">M408DRAFT_44537</name>
</gene>
<dbReference type="EMBL" id="KN824398">
    <property type="protein sequence ID" value="KIM20976.1"/>
    <property type="molecule type" value="Genomic_DNA"/>
</dbReference>
<dbReference type="InterPro" id="IPR036279">
    <property type="entry name" value="5-3_exonuclease_C_sf"/>
</dbReference>
<dbReference type="STRING" id="933852.A0A0C3ANY1"/>
<dbReference type="GO" id="GO:0008409">
    <property type="term" value="F:5'-3' exonuclease activity"/>
    <property type="evidence" value="ECO:0007669"/>
    <property type="project" value="TreeGrafter"/>
</dbReference>
<dbReference type="GO" id="GO:0017108">
    <property type="term" value="F:5'-flap endonuclease activity"/>
    <property type="evidence" value="ECO:0007669"/>
    <property type="project" value="TreeGrafter"/>
</dbReference>
<proteinExistence type="predicted"/>
<organism evidence="1 2">
    <name type="scientific">Serendipita vermifera MAFF 305830</name>
    <dbReference type="NCBI Taxonomy" id="933852"/>
    <lineage>
        <taxon>Eukaryota</taxon>
        <taxon>Fungi</taxon>
        <taxon>Dikarya</taxon>
        <taxon>Basidiomycota</taxon>
        <taxon>Agaricomycotina</taxon>
        <taxon>Agaricomycetes</taxon>
        <taxon>Sebacinales</taxon>
        <taxon>Serendipitaceae</taxon>
        <taxon>Serendipita</taxon>
    </lineage>
</organism>
<feature type="non-terminal residue" evidence="1">
    <location>
        <position position="1"/>
    </location>
</feature>
<dbReference type="Proteomes" id="UP000054097">
    <property type="component" value="Unassembled WGS sequence"/>
</dbReference>
<evidence type="ECO:0000313" key="2">
    <source>
        <dbReference type="Proteomes" id="UP000054097"/>
    </source>
</evidence>
<dbReference type="SMART" id="SM00279">
    <property type="entry name" value="HhH2"/>
    <property type="match status" value="1"/>
</dbReference>
<dbReference type="InterPro" id="IPR008918">
    <property type="entry name" value="HhH2"/>
</dbReference>
<dbReference type="HOGENOM" id="CLU_2874072_0_0_1"/>
<protein>
    <recommendedName>
        <fullName evidence="3">XPG-I domain-containing protein</fullName>
    </recommendedName>
</protein>
<dbReference type="OrthoDB" id="31113at2759"/>
<dbReference type="SUPFAM" id="SSF47807">
    <property type="entry name" value="5' to 3' exonuclease, C-terminal subdomain"/>
    <property type="match status" value="1"/>
</dbReference>
<dbReference type="InterPro" id="IPR006084">
    <property type="entry name" value="XPG/Rad2"/>
</dbReference>
<dbReference type="PANTHER" id="PTHR11081">
    <property type="entry name" value="FLAP ENDONUCLEASE FAMILY MEMBER"/>
    <property type="match status" value="1"/>
</dbReference>
<dbReference type="GO" id="GO:0003677">
    <property type="term" value="F:DNA binding"/>
    <property type="evidence" value="ECO:0007669"/>
    <property type="project" value="InterPro"/>
</dbReference>
<dbReference type="GO" id="GO:0005737">
    <property type="term" value="C:cytoplasm"/>
    <property type="evidence" value="ECO:0007669"/>
    <property type="project" value="TreeGrafter"/>
</dbReference>
<name>A0A0C3ANY1_SERVB</name>
<evidence type="ECO:0000313" key="1">
    <source>
        <dbReference type="EMBL" id="KIM20976.1"/>
    </source>
</evidence>
<dbReference type="GO" id="GO:0005634">
    <property type="term" value="C:nucleus"/>
    <property type="evidence" value="ECO:0007669"/>
    <property type="project" value="TreeGrafter"/>
</dbReference>
<dbReference type="Gene3D" id="1.10.150.20">
    <property type="entry name" value="5' to 3' exonuclease, C-terminal subdomain"/>
    <property type="match status" value="1"/>
</dbReference>
<reference evidence="1 2" key="1">
    <citation type="submission" date="2014-04" db="EMBL/GenBank/DDBJ databases">
        <authorList>
            <consortium name="DOE Joint Genome Institute"/>
            <person name="Kuo A."/>
            <person name="Zuccaro A."/>
            <person name="Kohler A."/>
            <person name="Nagy L.G."/>
            <person name="Floudas D."/>
            <person name="Copeland A."/>
            <person name="Barry K.W."/>
            <person name="Cichocki N."/>
            <person name="Veneault-Fourrey C."/>
            <person name="LaButti K."/>
            <person name="Lindquist E.A."/>
            <person name="Lipzen A."/>
            <person name="Lundell T."/>
            <person name="Morin E."/>
            <person name="Murat C."/>
            <person name="Sun H."/>
            <person name="Tunlid A."/>
            <person name="Henrissat B."/>
            <person name="Grigoriev I.V."/>
            <person name="Hibbett D.S."/>
            <person name="Martin F."/>
            <person name="Nordberg H.P."/>
            <person name="Cantor M.N."/>
            <person name="Hua S.X."/>
        </authorList>
    </citation>
    <scope>NUCLEOTIDE SEQUENCE [LARGE SCALE GENOMIC DNA]</scope>
    <source>
        <strain evidence="1 2">MAFF 305830</strain>
    </source>
</reference>
<dbReference type="PANTHER" id="PTHR11081:SF69">
    <property type="entry name" value="XP-G FAMILY NUCLEASE"/>
    <property type="match status" value="1"/>
</dbReference>
<keyword evidence="2" id="KW-1185">Reference proteome</keyword>
<feature type="non-terminal residue" evidence="1">
    <location>
        <position position="64"/>
    </location>
</feature>
<dbReference type="AlphaFoldDB" id="A0A0C3ANY1"/>
<accession>A0A0C3ANY1</accession>
<sequence>KKRPLMEIDSEVVREALALKREQFVDFALLLGTDFTPRLKNVGPVRALKFIRAHGSIEEIIKIE</sequence>
<reference evidence="2" key="2">
    <citation type="submission" date="2015-01" db="EMBL/GenBank/DDBJ databases">
        <title>Evolutionary Origins and Diversification of the Mycorrhizal Mutualists.</title>
        <authorList>
            <consortium name="DOE Joint Genome Institute"/>
            <consortium name="Mycorrhizal Genomics Consortium"/>
            <person name="Kohler A."/>
            <person name="Kuo A."/>
            <person name="Nagy L.G."/>
            <person name="Floudas D."/>
            <person name="Copeland A."/>
            <person name="Barry K.W."/>
            <person name="Cichocki N."/>
            <person name="Veneault-Fourrey C."/>
            <person name="LaButti K."/>
            <person name="Lindquist E.A."/>
            <person name="Lipzen A."/>
            <person name="Lundell T."/>
            <person name="Morin E."/>
            <person name="Murat C."/>
            <person name="Riley R."/>
            <person name="Ohm R."/>
            <person name="Sun H."/>
            <person name="Tunlid A."/>
            <person name="Henrissat B."/>
            <person name="Grigoriev I.V."/>
            <person name="Hibbett D.S."/>
            <person name="Martin F."/>
        </authorList>
    </citation>
    <scope>NUCLEOTIDE SEQUENCE [LARGE SCALE GENOMIC DNA]</scope>
    <source>
        <strain evidence="2">MAFF 305830</strain>
    </source>
</reference>
<evidence type="ECO:0008006" key="3">
    <source>
        <dbReference type="Google" id="ProtNLM"/>
    </source>
</evidence>
<dbReference type="GO" id="GO:0006281">
    <property type="term" value="P:DNA repair"/>
    <property type="evidence" value="ECO:0007669"/>
    <property type="project" value="UniProtKB-ARBA"/>
</dbReference>
<dbReference type="CDD" id="cd09897">
    <property type="entry name" value="H3TH_FEN1-XPG-like"/>
    <property type="match status" value="1"/>
</dbReference>